<organism evidence="1 2">
    <name type="scientific">Mycosarcoma maydis</name>
    <name type="common">Corn smut fungus</name>
    <name type="synonym">Ustilago maydis</name>
    <dbReference type="NCBI Taxonomy" id="5270"/>
    <lineage>
        <taxon>Eukaryota</taxon>
        <taxon>Fungi</taxon>
        <taxon>Dikarya</taxon>
        <taxon>Basidiomycota</taxon>
        <taxon>Ustilaginomycotina</taxon>
        <taxon>Ustilaginomycetes</taxon>
        <taxon>Ustilaginales</taxon>
        <taxon>Ustilaginaceae</taxon>
        <taxon>Mycosarcoma</taxon>
    </lineage>
</organism>
<dbReference type="Proteomes" id="UP000000561">
    <property type="component" value="Chromosome 21"/>
</dbReference>
<dbReference type="InParanoid" id="A0A0D1CGB1"/>
<dbReference type="VEuPathDB" id="FungiDB:UMAG_12322"/>
<proteinExistence type="predicted"/>
<dbReference type="AlphaFoldDB" id="A0A0D1CGB1"/>
<protein>
    <submittedName>
        <fullName evidence="1">Uncharacterized protein</fullName>
    </submittedName>
</protein>
<sequence>MLWTGSILGQASAGYRKHVQNGNLIDRQVQYQGTDRRLCLSLSHYLSQRRRWGANAYINAFVTFTQQNQHVVTRIWMSLQLTRSTLVFFRMYSFAHFICNEVTKFGKLGVVPL</sequence>
<reference evidence="1 2" key="1">
    <citation type="journal article" date="2006" name="Nature">
        <title>Insights from the genome of the biotrophic fungal plant pathogen Ustilago maydis.</title>
        <authorList>
            <person name="Kamper J."/>
            <person name="Kahmann R."/>
            <person name="Bolker M."/>
            <person name="Ma L.J."/>
            <person name="Brefort T."/>
            <person name="Saville B.J."/>
            <person name="Banuett F."/>
            <person name="Kronstad J.W."/>
            <person name="Gold S.E."/>
            <person name="Muller O."/>
            <person name="Perlin M.H."/>
            <person name="Wosten H.A."/>
            <person name="de Vries R."/>
            <person name="Ruiz-Herrera J."/>
            <person name="Reynaga-Pena C.G."/>
            <person name="Snetselaar K."/>
            <person name="McCann M."/>
            <person name="Perez-Martin J."/>
            <person name="Feldbrugge M."/>
            <person name="Basse C.W."/>
            <person name="Steinberg G."/>
            <person name="Ibeas J.I."/>
            <person name="Holloman W."/>
            <person name="Guzman P."/>
            <person name="Farman M."/>
            <person name="Stajich J.E."/>
            <person name="Sentandreu R."/>
            <person name="Gonzalez-Prieto J.M."/>
            <person name="Kennell J.C."/>
            <person name="Molina L."/>
            <person name="Schirawski J."/>
            <person name="Mendoza-Mendoza A."/>
            <person name="Greilinger D."/>
            <person name="Munch K."/>
            <person name="Rossel N."/>
            <person name="Scherer M."/>
            <person name="Vranes M."/>
            <person name="Ladendorf O."/>
            <person name="Vincon V."/>
            <person name="Fuchs U."/>
            <person name="Sandrock B."/>
            <person name="Meng S."/>
            <person name="Ho E.C."/>
            <person name="Cahill M.J."/>
            <person name="Boyce K.J."/>
            <person name="Klose J."/>
            <person name="Klosterman S.J."/>
            <person name="Deelstra H.J."/>
            <person name="Ortiz-Castellanos L."/>
            <person name="Li W."/>
            <person name="Sanchez-Alonso P."/>
            <person name="Schreier P.H."/>
            <person name="Hauser-Hahn I."/>
            <person name="Vaupel M."/>
            <person name="Koopmann E."/>
            <person name="Friedrich G."/>
            <person name="Voss H."/>
            <person name="Schluter T."/>
            <person name="Margolis J."/>
            <person name="Platt D."/>
            <person name="Swimmer C."/>
            <person name="Gnirke A."/>
            <person name="Chen F."/>
            <person name="Vysotskaia V."/>
            <person name="Mannhaupt G."/>
            <person name="Guldener U."/>
            <person name="Munsterkotter M."/>
            <person name="Haase D."/>
            <person name="Oesterheld M."/>
            <person name="Mewes H.W."/>
            <person name="Mauceli E.W."/>
            <person name="DeCaprio D."/>
            <person name="Wade C.M."/>
            <person name="Butler J."/>
            <person name="Young S."/>
            <person name="Jaffe D.B."/>
            <person name="Calvo S."/>
            <person name="Nusbaum C."/>
            <person name="Galagan J."/>
            <person name="Birren B.W."/>
        </authorList>
    </citation>
    <scope>NUCLEOTIDE SEQUENCE [LARGE SCALE GENOMIC DNA]</scope>
    <source>
        <strain evidence="2">DSM 14603 / FGSC 9021 / UM521</strain>
    </source>
</reference>
<dbReference type="STRING" id="237631.A0A0D1CGB1"/>
<dbReference type="GeneID" id="23568067"/>
<dbReference type="OrthoDB" id="370884at2759"/>
<name>A0A0D1CGB1_MYCMD</name>
<dbReference type="KEGG" id="uma:UMAG_12322"/>
<gene>
    <name evidence="1" type="ORF">UMAG_12322</name>
</gene>
<evidence type="ECO:0000313" key="1">
    <source>
        <dbReference type="EMBL" id="KIS66023.1"/>
    </source>
</evidence>
<dbReference type="RefSeq" id="XP_011392523.1">
    <property type="nucleotide sequence ID" value="XM_011394221.1"/>
</dbReference>
<dbReference type="EMBL" id="CM003160">
    <property type="protein sequence ID" value="KIS66023.1"/>
    <property type="molecule type" value="Genomic_DNA"/>
</dbReference>
<keyword evidence="2" id="KW-1185">Reference proteome</keyword>
<accession>A0A0D1CGB1</accession>
<evidence type="ECO:0000313" key="2">
    <source>
        <dbReference type="Proteomes" id="UP000000561"/>
    </source>
</evidence>